<dbReference type="Pfam" id="PF13836">
    <property type="entry name" value="DUF4195"/>
    <property type="match status" value="1"/>
</dbReference>
<feature type="region of interest" description="Disordered" evidence="5">
    <location>
        <begin position="56"/>
        <end position="87"/>
    </location>
</feature>
<evidence type="ECO:0000313" key="8">
    <source>
        <dbReference type="Proteomes" id="UP000551758"/>
    </source>
</evidence>
<evidence type="ECO:0000256" key="3">
    <source>
        <dbReference type="ARBA" id="ARBA00023125"/>
    </source>
</evidence>
<protein>
    <recommendedName>
        <fullName evidence="6">DUF4195 domain-containing protein</fullName>
    </recommendedName>
</protein>
<evidence type="ECO:0000313" key="7">
    <source>
        <dbReference type="EMBL" id="KAF5912523.1"/>
    </source>
</evidence>
<dbReference type="GO" id="GO:0003677">
    <property type="term" value="F:DNA binding"/>
    <property type="evidence" value="ECO:0007669"/>
    <property type="project" value="UniProtKB-KW"/>
</dbReference>
<accession>A0A7J7EA07</accession>
<feature type="domain" description="DUF4195" evidence="6">
    <location>
        <begin position="32"/>
        <end position="78"/>
    </location>
</feature>
<organism evidence="7 8">
    <name type="scientific">Diceros bicornis minor</name>
    <name type="common">South-central black rhinoceros</name>
    <dbReference type="NCBI Taxonomy" id="77932"/>
    <lineage>
        <taxon>Eukaryota</taxon>
        <taxon>Metazoa</taxon>
        <taxon>Chordata</taxon>
        <taxon>Craniata</taxon>
        <taxon>Vertebrata</taxon>
        <taxon>Euteleostomi</taxon>
        <taxon>Mammalia</taxon>
        <taxon>Eutheria</taxon>
        <taxon>Laurasiatheria</taxon>
        <taxon>Perissodactyla</taxon>
        <taxon>Rhinocerotidae</taxon>
        <taxon>Diceros</taxon>
    </lineage>
</organism>
<dbReference type="InterPro" id="IPR025243">
    <property type="entry name" value="DUF4195"/>
</dbReference>
<dbReference type="Proteomes" id="UP000551758">
    <property type="component" value="Unassembled WGS sequence"/>
</dbReference>
<dbReference type="AlphaFoldDB" id="A0A7J7EA07"/>
<sequence>MGDNPFQSKNNTKMAKLFMECEVGELELWQKKPTGQGYVNPTSNPMAASPVNFHLESRSSHGSVGGQPLSKPVSLSETTQSAQGYIG</sequence>
<proteinExistence type="predicted"/>
<feature type="compositionally biased region" description="Polar residues" evidence="5">
    <location>
        <begin position="73"/>
        <end position="87"/>
    </location>
</feature>
<keyword evidence="2" id="KW-0805">Transcription regulation</keyword>
<evidence type="ECO:0000256" key="2">
    <source>
        <dbReference type="ARBA" id="ARBA00023015"/>
    </source>
</evidence>
<keyword evidence="3" id="KW-0238">DNA-binding</keyword>
<evidence type="ECO:0000256" key="1">
    <source>
        <dbReference type="ARBA" id="ARBA00004123"/>
    </source>
</evidence>
<gene>
    <name evidence="7" type="ORF">HPG69_004194</name>
</gene>
<evidence type="ECO:0000256" key="4">
    <source>
        <dbReference type="ARBA" id="ARBA00023163"/>
    </source>
</evidence>
<dbReference type="GO" id="GO:0005634">
    <property type="term" value="C:nucleus"/>
    <property type="evidence" value="ECO:0007669"/>
    <property type="project" value="UniProtKB-SubCell"/>
</dbReference>
<reference evidence="7 8" key="1">
    <citation type="journal article" date="2020" name="Mol. Biol. Evol.">
        <title>Interspecific Gene Flow and the Evolution of Specialization in Black and White Rhinoceros.</title>
        <authorList>
            <person name="Moodley Y."/>
            <person name="Westbury M.V."/>
            <person name="Russo I.M."/>
            <person name="Gopalakrishnan S."/>
            <person name="Rakotoarivelo A."/>
            <person name="Olsen R.A."/>
            <person name="Prost S."/>
            <person name="Tunstall T."/>
            <person name="Ryder O.A."/>
            <person name="Dalen L."/>
            <person name="Bruford M.W."/>
        </authorList>
    </citation>
    <scope>NUCLEOTIDE SEQUENCE [LARGE SCALE GENOMIC DNA]</scope>
    <source>
        <strain evidence="7">SBR-YM</strain>
        <tissue evidence="7">Skin</tissue>
    </source>
</reference>
<comment type="subcellular location">
    <subcellularLocation>
        <location evidence="1">Nucleus</location>
    </subcellularLocation>
</comment>
<dbReference type="EMBL" id="JACDTQ010003814">
    <property type="protein sequence ID" value="KAF5912523.1"/>
    <property type="molecule type" value="Genomic_DNA"/>
</dbReference>
<keyword evidence="8" id="KW-1185">Reference proteome</keyword>
<name>A0A7J7EA07_DICBM</name>
<comment type="caution">
    <text evidence="7">The sequence shown here is derived from an EMBL/GenBank/DDBJ whole genome shotgun (WGS) entry which is preliminary data.</text>
</comment>
<keyword evidence="4" id="KW-0804">Transcription</keyword>
<evidence type="ECO:0000259" key="6">
    <source>
        <dbReference type="Pfam" id="PF13836"/>
    </source>
</evidence>
<evidence type="ECO:0000256" key="5">
    <source>
        <dbReference type="SAM" id="MobiDB-lite"/>
    </source>
</evidence>